<name>A0A2V2N441_9EURY</name>
<dbReference type="SUPFAM" id="SSF53335">
    <property type="entry name" value="S-adenosyl-L-methionine-dependent methyltransferases"/>
    <property type="match status" value="1"/>
</dbReference>
<evidence type="ECO:0000313" key="5">
    <source>
        <dbReference type="Proteomes" id="UP000245657"/>
    </source>
</evidence>
<dbReference type="PANTHER" id="PTHR43619">
    <property type="entry name" value="S-ADENOSYL-L-METHIONINE-DEPENDENT METHYLTRANSFERASE YKTD-RELATED"/>
    <property type="match status" value="1"/>
</dbReference>
<dbReference type="GeneID" id="97548815"/>
<dbReference type="PANTHER" id="PTHR43619:SF2">
    <property type="entry name" value="S-ADENOSYL-L-METHIONINE-DEPENDENT METHYLTRANSFERASES SUPERFAMILY PROTEIN"/>
    <property type="match status" value="1"/>
</dbReference>
<dbReference type="OrthoDB" id="68097at2157"/>
<protein>
    <submittedName>
        <fullName evidence="4">SAM-dependent methyltransferase</fullName>
    </submittedName>
</protein>
<keyword evidence="3 4" id="KW-0808">Transferase</keyword>
<dbReference type="GO" id="GO:0032259">
    <property type="term" value="P:methylation"/>
    <property type="evidence" value="ECO:0007669"/>
    <property type="project" value="UniProtKB-KW"/>
</dbReference>
<dbReference type="GO" id="GO:0008168">
    <property type="term" value="F:methyltransferase activity"/>
    <property type="evidence" value="ECO:0007669"/>
    <property type="project" value="UniProtKB-KW"/>
</dbReference>
<dbReference type="Gene3D" id="3.40.50.150">
    <property type="entry name" value="Vaccinia Virus protein VP39"/>
    <property type="match status" value="1"/>
</dbReference>
<dbReference type="InterPro" id="IPR029063">
    <property type="entry name" value="SAM-dependent_MTases_sf"/>
</dbReference>
<keyword evidence="5" id="KW-1185">Reference proteome</keyword>
<keyword evidence="2 4" id="KW-0489">Methyltransferase</keyword>
<dbReference type="InterPro" id="IPR007213">
    <property type="entry name" value="Ppm1/Ppm2/Tcmp"/>
</dbReference>
<proteinExistence type="inferred from homology"/>
<evidence type="ECO:0000313" key="4">
    <source>
        <dbReference type="EMBL" id="PWR72516.1"/>
    </source>
</evidence>
<accession>A0A2V2N441</accession>
<sequence length="289" mass="33268">MKKRPSRMAEGMAMHRLAETMLPEDVRIFSDPYAVHFINPEILKFAAEHPREAEQKVQEMENQFPGLGNSIRARVSYFDLVLKECISHDITQLIILGAGYDTRPYRIPEIDNNFKVFEVDHPDTQSFKKEIITRILGKLPGNVTYIPLNLETGDLDLAISSTCFSELKKTLVIMEGLIMYLSSDSIHRIFSYFSQRCPVGSKILFDYYPESVVSGEKNEYAKNIVKFTQMNGEPLKFGIPDNDERVFLSQWNFSEIRIVSSEEYKKLLFTGKNANRCVCDFLSFMEVTI</sequence>
<dbReference type="Proteomes" id="UP000245657">
    <property type="component" value="Unassembled WGS sequence"/>
</dbReference>
<dbReference type="InterPro" id="IPR011610">
    <property type="entry name" value="SAM_mthyl_Trfase_ML2640-like"/>
</dbReference>
<evidence type="ECO:0000256" key="2">
    <source>
        <dbReference type="ARBA" id="ARBA00022603"/>
    </source>
</evidence>
<dbReference type="RefSeq" id="WP_109968028.1">
    <property type="nucleotide sequence ID" value="NZ_CP176093.1"/>
</dbReference>
<organism evidence="4 5">
    <name type="scientific">Methanospirillum lacunae</name>
    <dbReference type="NCBI Taxonomy" id="668570"/>
    <lineage>
        <taxon>Archaea</taxon>
        <taxon>Methanobacteriati</taxon>
        <taxon>Methanobacteriota</taxon>
        <taxon>Stenosarchaea group</taxon>
        <taxon>Methanomicrobia</taxon>
        <taxon>Methanomicrobiales</taxon>
        <taxon>Methanospirillaceae</taxon>
        <taxon>Methanospirillum</taxon>
    </lineage>
</organism>
<evidence type="ECO:0000256" key="1">
    <source>
        <dbReference type="ARBA" id="ARBA00008138"/>
    </source>
</evidence>
<gene>
    <name evidence="4" type="ORF">DK846_05975</name>
</gene>
<dbReference type="EMBL" id="QGMY01000006">
    <property type="protein sequence ID" value="PWR72516.1"/>
    <property type="molecule type" value="Genomic_DNA"/>
</dbReference>
<comment type="caution">
    <text evidence="4">The sequence shown here is derived from an EMBL/GenBank/DDBJ whole genome shotgun (WGS) entry which is preliminary data.</text>
</comment>
<dbReference type="NCBIfam" id="TIGR00027">
    <property type="entry name" value="mthyl_TIGR00027"/>
    <property type="match status" value="1"/>
</dbReference>
<dbReference type="AlphaFoldDB" id="A0A2V2N441"/>
<dbReference type="Pfam" id="PF04072">
    <property type="entry name" value="LCM"/>
    <property type="match status" value="1"/>
</dbReference>
<comment type="similarity">
    <text evidence="1">Belongs to the UPF0677 family.</text>
</comment>
<reference evidence="4 5" key="1">
    <citation type="submission" date="2018-05" db="EMBL/GenBank/DDBJ databases">
        <title>Draft genome of Methanospirillum lacunae Ki8-1.</title>
        <authorList>
            <person name="Dueholm M.S."/>
            <person name="Nielsen P.H."/>
            <person name="Bakmann L.F."/>
            <person name="Otzen D.E."/>
        </authorList>
    </citation>
    <scope>NUCLEOTIDE SEQUENCE [LARGE SCALE GENOMIC DNA]</scope>
    <source>
        <strain evidence="4 5">Ki8-1</strain>
    </source>
</reference>
<evidence type="ECO:0000256" key="3">
    <source>
        <dbReference type="ARBA" id="ARBA00022679"/>
    </source>
</evidence>